<dbReference type="NCBIfam" id="TIGR02481">
    <property type="entry name" value="hemeryth_dom"/>
    <property type="match status" value="1"/>
</dbReference>
<dbReference type="NCBIfam" id="NF033749">
    <property type="entry name" value="bact_hemeryth"/>
    <property type="match status" value="1"/>
</dbReference>
<dbReference type="GO" id="GO:0046872">
    <property type="term" value="F:metal ion binding"/>
    <property type="evidence" value="ECO:0007669"/>
    <property type="project" value="UniProtKB-KW"/>
</dbReference>
<dbReference type="InterPro" id="IPR012312">
    <property type="entry name" value="Hemerythrin-like"/>
</dbReference>
<keyword evidence="2" id="KW-0479">Metal-binding</keyword>
<evidence type="ECO:0000259" key="4">
    <source>
        <dbReference type="Pfam" id="PF01814"/>
    </source>
</evidence>
<dbReference type="EMBL" id="DWYA01000048">
    <property type="protein sequence ID" value="HJB39759.1"/>
    <property type="molecule type" value="Genomic_DNA"/>
</dbReference>
<dbReference type="Pfam" id="PF01814">
    <property type="entry name" value="Hemerythrin"/>
    <property type="match status" value="1"/>
</dbReference>
<evidence type="ECO:0000256" key="1">
    <source>
        <dbReference type="ARBA" id="ARBA00010587"/>
    </source>
</evidence>
<dbReference type="InterPro" id="IPR012827">
    <property type="entry name" value="Hemerythrin_metal-bd"/>
</dbReference>
<dbReference type="Gene3D" id="1.20.120.50">
    <property type="entry name" value="Hemerythrin-like"/>
    <property type="match status" value="1"/>
</dbReference>
<organism evidence="5 6">
    <name type="scientific">Candidatus Ruthenibacterium avium</name>
    <dbReference type="NCBI Taxonomy" id="2838751"/>
    <lineage>
        <taxon>Bacteria</taxon>
        <taxon>Bacillati</taxon>
        <taxon>Bacillota</taxon>
        <taxon>Clostridia</taxon>
        <taxon>Eubacteriales</taxon>
        <taxon>Oscillospiraceae</taxon>
        <taxon>Ruthenibacterium</taxon>
    </lineage>
</organism>
<dbReference type="PANTHER" id="PTHR37164:SF1">
    <property type="entry name" value="BACTERIOHEMERYTHRIN"/>
    <property type="match status" value="1"/>
</dbReference>
<dbReference type="PANTHER" id="PTHR37164">
    <property type="entry name" value="BACTERIOHEMERYTHRIN"/>
    <property type="match status" value="1"/>
</dbReference>
<proteinExistence type="inferred from homology"/>
<dbReference type="InterPro" id="IPR035938">
    <property type="entry name" value="Hemerythrin-like_sf"/>
</dbReference>
<reference evidence="5" key="1">
    <citation type="journal article" date="2021" name="PeerJ">
        <title>Extensive microbial diversity within the chicken gut microbiome revealed by metagenomics and culture.</title>
        <authorList>
            <person name="Gilroy R."/>
            <person name="Ravi A."/>
            <person name="Getino M."/>
            <person name="Pursley I."/>
            <person name="Horton D.L."/>
            <person name="Alikhan N.F."/>
            <person name="Baker D."/>
            <person name="Gharbi K."/>
            <person name="Hall N."/>
            <person name="Watson M."/>
            <person name="Adriaenssens E.M."/>
            <person name="Foster-Nyarko E."/>
            <person name="Jarju S."/>
            <person name="Secka A."/>
            <person name="Antonio M."/>
            <person name="Oren A."/>
            <person name="Chaudhuri R.R."/>
            <person name="La Ragione R."/>
            <person name="Hildebrand F."/>
            <person name="Pallen M.J."/>
        </authorList>
    </citation>
    <scope>NUCLEOTIDE SEQUENCE</scope>
    <source>
        <strain evidence="5">ChiBcec8-14828</strain>
    </source>
</reference>
<evidence type="ECO:0000256" key="2">
    <source>
        <dbReference type="ARBA" id="ARBA00022723"/>
    </source>
</evidence>
<comment type="caution">
    <text evidence="5">The sequence shown here is derived from an EMBL/GenBank/DDBJ whole genome shotgun (WGS) entry which is preliminary data.</text>
</comment>
<dbReference type="Proteomes" id="UP000824209">
    <property type="component" value="Unassembled WGS sequence"/>
</dbReference>
<evidence type="ECO:0000313" key="5">
    <source>
        <dbReference type="EMBL" id="HJB39759.1"/>
    </source>
</evidence>
<keyword evidence="3" id="KW-0408">Iron</keyword>
<feature type="domain" description="Hemerythrin-like" evidence="4">
    <location>
        <begin position="12"/>
        <end position="127"/>
    </location>
</feature>
<dbReference type="CDD" id="cd12107">
    <property type="entry name" value="Hemerythrin"/>
    <property type="match status" value="1"/>
</dbReference>
<evidence type="ECO:0000313" key="6">
    <source>
        <dbReference type="Proteomes" id="UP000824209"/>
    </source>
</evidence>
<dbReference type="SUPFAM" id="SSF47188">
    <property type="entry name" value="Hemerythrin-like"/>
    <property type="match status" value="1"/>
</dbReference>
<name>A0A9D2M2R9_9FIRM</name>
<protein>
    <submittedName>
        <fullName evidence="5">Bacteriohemerythrin</fullName>
    </submittedName>
</protein>
<accession>A0A9D2M2R9</accession>
<sequence>MTITWTPDLATGNTTIDSEHKELIRMIGNLMDACSSGKGRTEMINTIRFLNDYTIKHFSHEEELQRRSQYPDLNNHLRYHAEFRKTVQDIATKIEKEGASVALLAQINQNIGVWFTNHIRMQDKRVAEHLKNTGIV</sequence>
<comment type="similarity">
    <text evidence="1">Belongs to the hemerythrin family.</text>
</comment>
<evidence type="ECO:0000256" key="3">
    <source>
        <dbReference type="ARBA" id="ARBA00023004"/>
    </source>
</evidence>
<reference evidence="5" key="2">
    <citation type="submission" date="2021-04" db="EMBL/GenBank/DDBJ databases">
        <authorList>
            <person name="Gilroy R."/>
        </authorList>
    </citation>
    <scope>NUCLEOTIDE SEQUENCE</scope>
    <source>
        <strain evidence="5">ChiBcec8-14828</strain>
    </source>
</reference>
<dbReference type="AlphaFoldDB" id="A0A9D2M2R9"/>
<gene>
    <name evidence="5" type="ORF">H9943_05110</name>
</gene>
<dbReference type="InterPro" id="IPR050669">
    <property type="entry name" value="Hemerythrin"/>
</dbReference>